<comment type="function">
    <text evidence="13">Broad spectrum monooxygenase that catalyzes the oxygenation of a wide variety of nitrogen- and sulfur-containing compounds including xenobiotics. Catalyzes the S-oxygenation of hypotaurine to produce taurine, an organic osmolyte involved in cell volume regulation as well as a variety of cytoprotective and developmental processes. In vitro, catalyzes the N-oxygenation of trimethylamine (TMA) to produce trimethylamine N-oxide (TMAO) and could therefore participate to the detoxification of this compound that is generated by the action of gut microbiota from dietary precursors such as choline, choline containing compounds, betaine or L-carnitine.</text>
</comment>
<dbReference type="PANTHER" id="PTHR23023">
    <property type="entry name" value="DIMETHYLANILINE MONOOXYGENASE"/>
    <property type="match status" value="1"/>
</dbReference>
<comment type="catalytic activity">
    <reaction evidence="14">
        <text>hypotaurine + NADH + O2 + H(+) = taurine + NAD(+) + H2O</text>
        <dbReference type="Rhea" id="RHEA:74111"/>
        <dbReference type="ChEBI" id="CHEBI:15377"/>
        <dbReference type="ChEBI" id="CHEBI:15378"/>
        <dbReference type="ChEBI" id="CHEBI:15379"/>
        <dbReference type="ChEBI" id="CHEBI:57540"/>
        <dbReference type="ChEBI" id="CHEBI:57853"/>
        <dbReference type="ChEBI" id="CHEBI:57945"/>
        <dbReference type="ChEBI" id="CHEBI:507393"/>
        <dbReference type="EC" id="1.14.13.8"/>
    </reaction>
    <physiologicalReaction direction="left-to-right" evidence="14">
        <dbReference type="Rhea" id="RHEA:74112"/>
    </physiologicalReaction>
</comment>
<dbReference type="InterPro" id="IPR000960">
    <property type="entry name" value="Flavin_mOase"/>
</dbReference>
<evidence type="ECO:0000256" key="13">
    <source>
        <dbReference type="ARBA" id="ARBA00045957"/>
    </source>
</evidence>
<dbReference type="GO" id="GO:0034899">
    <property type="term" value="F:trimethylamine monooxygenase activity"/>
    <property type="evidence" value="ECO:0007669"/>
    <property type="project" value="UniProtKB-EC"/>
</dbReference>
<proteinExistence type="inferred from homology"/>
<keyword evidence="11 18" id="KW-0503">Monooxygenase</keyword>
<keyword evidence="8 18" id="KW-0521">NADP</keyword>
<evidence type="ECO:0000256" key="14">
    <source>
        <dbReference type="ARBA" id="ARBA00047338"/>
    </source>
</evidence>
<organism evidence="21 22">
    <name type="scientific">Leptobrachium leishanense</name>
    <name type="common">Leishan spiny toad</name>
    <dbReference type="NCBI Taxonomy" id="445787"/>
    <lineage>
        <taxon>Eukaryota</taxon>
        <taxon>Metazoa</taxon>
        <taxon>Chordata</taxon>
        <taxon>Craniata</taxon>
        <taxon>Vertebrata</taxon>
        <taxon>Euteleostomi</taxon>
        <taxon>Amphibia</taxon>
        <taxon>Batrachia</taxon>
        <taxon>Anura</taxon>
        <taxon>Pelobatoidea</taxon>
        <taxon>Megophryidae</taxon>
        <taxon>Leptobrachium</taxon>
    </lineage>
</organism>
<comment type="catalytic activity">
    <reaction evidence="16">
        <text>trimethylamine + NADPH + O2 = trimethylamine N-oxide + NADP(+) + H2O</text>
        <dbReference type="Rhea" id="RHEA:31979"/>
        <dbReference type="ChEBI" id="CHEBI:15377"/>
        <dbReference type="ChEBI" id="CHEBI:15379"/>
        <dbReference type="ChEBI" id="CHEBI:15724"/>
        <dbReference type="ChEBI" id="CHEBI:57783"/>
        <dbReference type="ChEBI" id="CHEBI:58349"/>
        <dbReference type="ChEBI" id="CHEBI:58389"/>
        <dbReference type="EC" id="1.14.13.148"/>
    </reaction>
    <physiologicalReaction direction="left-to-right" evidence="16">
        <dbReference type="Rhea" id="RHEA:31980"/>
    </physiologicalReaction>
</comment>
<keyword evidence="10 18" id="KW-0560">Oxidoreductase</keyword>
<dbReference type="GeneTree" id="ENSGT00940000161099"/>
<dbReference type="AlphaFoldDB" id="A0A8C5W9X0"/>
<dbReference type="OrthoDB" id="66881at2759"/>
<dbReference type="SUPFAM" id="SSF51905">
    <property type="entry name" value="FAD/NAD(P)-binding domain"/>
    <property type="match status" value="3"/>
</dbReference>
<comment type="subcellular location">
    <subcellularLocation>
        <location evidence="2">Endoplasmic reticulum membrane</location>
        <topology evidence="2">Single-pass membrane protein</topology>
    </subcellularLocation>
</comment>
<reference evidence="21" key="2">
    <citation type="submission" date="2025-09" db="UniProtKB">
        <authorList>
            <consortium name="Ensembl"/>
        </authorList>
    </citation>
    <scope>IDENTIFICATION</scope>
</reference>
<dbReference type="InterPro" id="IPR002253">
    <property type="entry name" value="Flavin_mOase_1"/>
</dbReference>
<evidence type="ECO:0000256" key="10">
    <source>
        <dbReference type="ARBA" id="ARBA00023002"/>
    </source>
</evidence>
<dbReference type="Gene3D" id="3.50.50.60">
    <property type="entry name" value="FAD/NAD(P)-binding domain"/>
    <property type="match status" value="4"/>
</dbReference>
<keyword evidence="9 20" id="KW-1133">Transmembrane helix</keyword>
<evidence type="ECO:0000256" key="1">
    <source>
        <dbReference type="ARBA" id="ARBA00001974"/>
    </source>
</evidence>
<keyword evidence="4 18" id="KW-0285">Flavoprotein</keyword>
<dbReference type="InterPro" id="IPR036188">
    <property type="entry name" value="FAD/NAD-bd_sf"/>
</dbReference>
<evidence type="ECO:0000256" key="16">
    <source>
        <dbReference type="ARBA" id="ARBA00048088"/>
    </source>
</evidence>
<dbReference type="GO" id="GO:0004499">
    <property type="term" value="F:N,N-dimethylaniline monooxygenase activity"/>
    <property type="evidence" value="ECO:0007669"/>
    <property type="project" value="UniProtKB-UniRule"/>
</dbReference>
<sequence>MTKRVAIIGAGCSGLAAIKCCLEEDLEPTCFEKSDDIGGLWRYTDAVEEGRASIYHSVVTNTSKEMMSYTDFPMPAEFPAYLHNSKVLDYLRLYAEHFRLLKYVYFKTEVCRVTKHANFNTTGQWDVITMNNGTQKKEIFDAILVGNGHFFKPYLPLDSFPGIEKFKGHYIHSRFYKKSDDYHGKTVLVVGIGNSAGDISTDISSAAKQVYVSTRQGSWVLSRVSNHGFPIDMLYSTRCYFRIINALPRSLRAKVIAKQMNSWFDHQNYGLHPKDWSMMKEPIVNDYLPSNILCGAVRVKPSIKKFTETSVIFEDGTEISDLDFIIFATGYSIAFPFLDDSVIKMDDENNVRLYKYVFLPHLEKQTLAFLGVLQPFGGVFPVVELQCRWATRIFNGKTQLPSLRKMEDCIQRKHDKQIKSFTKCRNQTLQMHFIEYMDEVAVEIGVLPSIAQLLFTDTRLAYHIFFGPCTPYQYRLKGPGKWTGARKAILTQWDRTLSPSRTRLIPKDQGSKFNFKRKLCMLVLVMFIFIGVYCISMTSD</sequence>
<comment type="catalytic activity">
    <reaction evidence="15">
        <text>hypotaurine + NADPH + O2 + H(+) = taurine + NADP(+) + H2O</text>
        <dbReference type="Rhea" id="RHEA:69819"/>
        <dbReference type="ChEBI" id="CHEBI:15377"/>
        <dbReference type="ChEBI" id="CHEBI:15378"/>
        <dbReference type="ChEBI" id="CHEBI:15379"/>
        <dbReference type="ChEBI" id="CHEBI:57783"/>
        <dbReference type="ChEBI" id="CHEBI:57853"/>
        <dbReference type="ChEBI" id="CHEBI:58349"/>
        <dbReference type="ChEBI" id="CHEBI:507393"/>
        <dbReference type="EC" id="1.14.13.8"/>
    </reaction>
    <physiologicalReaction direction="left-to-right" evidence="15">
        <dbReference type="Rhea" id="RHEA:69820"/>
    </physiologicalReaction>
</comment>
<keyword evidence="12 18" id="KW-0472">Membrane</keyword>
<evidence type="ECO:0000313" key="21">
    <source>
        <dbReference type="Ensembl" id="ENSLLEP00000024949.1"/>
    </source>
</evidence>
<dbReference type="Proteomes" id="UP000694569">
    <property type="component" value="Unplaced"/>
</dbReference>
<evidence type="ECO:0000313" key="22">
    <source>
        <dbReference type="Proteomes" id="UP000694569"/>
    </source>
</evidence>
<dbReference type="PRINTS" id="PR01121">
    <property type="entry name" value="FMOXYGENASE1"/>
</dbReference>
<evidence type="ECO:0000256" key="12">
    <source>
        <dbReference type="ARBA" id="ARBA00023136"/>
    </source>
</evidence>
<protein>
    <recommendedName>
        <fullName evidence="19">Flavin-containing monooxygenase</fullName>
        <ecNumber evidence="19">1.-.-.-</ecNumber>
    </recommendedName>
</protein>
<dbReference type="PIRSF" id="PIRSF000332">
    <property type="entry name" value="FMO"/>
    <property type="match status" value="1"/>
</dbReference>
<evidence type="ECO:0000256" key="18">
    <source>
        <dbReference type="PIRNR" id="PIRNR000332"/>
    </source>
</evidence>
<feature type="transmembrane region" description="Helical" evidence="20">
    <location>
        <begin position="519"/>
        <end position="538"/>
    </location>
</feature>
<keyword evidence="5 20" id="KW-0812">Transmembrane</keyword>
<dbReference type="FunFam" id="3.50.50.60:FF:000159">
    <property type="entry name" value="Dimethylaniline monooxygenase [N-oxide-forming]"/>
    <property type="match status" value="1"/>
</dbReference>
<evidence type="ECO:0000256" key="9">
    <source>
        <dbReference type="ARBA" id="ARBA00022989"/>
    </source>
</evidence>
<evidence type="ECO:0000256" key="15">
    <source>
        <dbReference type="ARBA" id="ARBA00048041"/>
    </source>
</evidence>
<evidence type="ECO:0000256" key="6">
    <source>
        <dbReference type="ARBA" id="ARBA00022824"/>
    </source>
</evidence>
<evidence type="ECO:0000256" key="2">
    <source>
        <dbReference type="ARBA" id="ARBA00004389"/>
    </source>
</evidence>
<dbReference type="GO" id="GO:0005789">
    <property type="term" value="C:endoplasmic reticulum membrane"/>
    <property type="evidence" value="ECO:0007669"/>
    <property type="project" value="UniProtKB-SubCell"/>
</dbReference>
<dbReference type="EC" id="1.-.-.-" evidence="19"/>
<comment type="similarity">
    <text evidence="3 18 19">Belongs to the FMO family.</text>
</comment>
<dbReference type="PRINTS" id="PR00370">
    <property type="entry name" value="FMOXYGENASE"/>
</dbReference>
<reference evidence="21" key="1">
    <citation type="submission" date="2025-08" db="UniProtKB">
        <authorList>
            <consortium name="Ensembl"/>
        </authorList>
    </citation>
    <scope>IDENTIFICATION</scope>
</reference>
<dbReference type="InterPro" id="IPR050346">
    <property type="entry name" value="FMO-like"/>
</dbReference>
<keyword evidence="22" id="KW-1185">Reference proteome</keyword>
<evidence type="ECO:0000256" key="4">
    <source>
        <dbReference type="ARBA" id="ARBA00022630"/>
    </source>
</evidence>
<dbReference type="Pfam" id="PF00743">
    <property type="entry name" value="FMO-like"/>
    <property type="match status" value="1"/>
</dbReference>
<evidence type="ECO:0000256" key="19">
    <source>
        <dbReference type="RuleBase" id="RU361177"/>
    </source>
</evidence>
<evidence type="ECO:0000256" key="20">
    <source>
        <dbReference type="SAM" id="Phobius"/>
    </source>
</evidence>
<dbReference type="InterPro" id="IPR020946">
    <property type="entry name" value="Flavin_mOase-like"/>
</dbReference>
<keyword evidence="6 18" id="KW-0256">Endoplasmic reticulum</keyword>
<name>A0A8C5W9X0_9ANUR</name>
<comment type="cofactor">
    <cofactor evidence="1 18 19">
        <name>FAD</name>
        <dbReference type="ChEBI" id="CHEBI:57692"/>
    </cofactor>
</comment>
<evidence type="ECO:0000256" key="17">
    <source>
        <dbReference type="ARBA" id="ARBA00049443"/>
    </source>
</evidence>
<evidence type="ECO:0000256" key="3">
    <source>
        <dbReference type="ARBA" id="ARBA00009183"/>
    </source>
</evidence>
<evidence type="ECO:0000256" key="5">
    <source>
        <dbReference type="ARBA" id="ARBA00022692"/>
    </source>
</evidence>
<keyword evidence="7 18" id="KW-0274">FAD</keyword>
<evidence type="ECO:0000256" key="7">
    <source>
        <dbReference type="ARBA" id="ARBA00022827"/>
    </source>
</evidence>
<comment type="catalytic activity">
    <reaction evidence="17">
        <text>N,N-dimethylaniline + NADPH + O2 + H(+) = N,N-dimethylaniline N-oxide + NADP(+) + H2O</text>
        <dbReference type="Rhea" id="RHEA:24468"/>
        <dbReference type="ChEBI" id="CHEBI:15377"/>
        <dbReference type="ChEBI" id="CHEBI:15378"/>
        <dbReference type="ChEBI" id="CHEBI:15379"/>
        <dbReference type="ChEBI" id="CHEBI:16269"/>
        <dbReference type="ChEBI" id="CHEBI:17735"/>
        <dbReference type="ChEBI" id="CHEBI:57783"/>
        <dbReference type="ChEBI" id="CHEBI:58349"/>
        <dbReference type="EC" id="1.14.13.8"/>
    </reaction>
    <physiologicalReaction direction="left-to-right" evidence="17">
        <dbReference type="Rhea" id="RHEA:24469"/>
    </physiologicalReaction>
</comment>
<evidence type="ECO:0000256" key="8">
    <source>
        <dbReference type="ARBA" id="ARBA00022857"/>
    </source>
</evidence>
<accession>A0A8C5W9X0</accession>
<dbReference type="GO" id="GO:0050661">
    <property type="term" value="F:NADP binding"/>
    <property type="evidence" value="ECO:0007669"/>
    <property type="project" value="InterPro"/>
</dbReference>
<evidence type="ECO:0000256" key="11">
    <source>
        <dbReference type="ARBA" id="ARBA00023033"/>
    </source>
</evidence>
<dbReference type="GO" id="GO:0050660">
    <property type="term" value="F:flavin adenine dinucleotide binding"/>
    <property type="evidence" value="ECO:0007669"/>
    <property type="project" value="InterPro"/>
</dbReference>
<dbReference type="Ensembl" id="ENSLLET00000025904.1">
    <property type="protein sequence ID" value="ENSLLEP00000024949.1"/>
    <property type="gene ID" value="ENSLLEG00000015865.1"/>
</dbReference>